<protein>
    <submittedName>
        <fullName evidence="1">Uncharacterized protein</fullName>
    </submittedName>
</protein>
<dbReference type="HOGENOM" id="CLU_2863969_0_0_0"/>
<dbReference type="STRING" id="521674.Plim_1007"/>
<dbReference type="Proteomes" id="UP000002220">
    <property type="component" value="Chromosome"/>
</dbReference>
<evidence type="ECO:0000313" key="1">
    <source>
        <dbReference type="EMBL" id="ADG66850.1"/>
    </source>
</evidence>
<sequence length="64" mass="7041">MEMADGTHGAGIVVIVGLVKWLSWLEDPRSTAGKPAVAHRVHRHVVVLEQDNPATKWPNHHSNS</sequence>
<name>D5ST82_PLAL2</name>
<reference evidence="1 2" key="1">
    <citation type="journal article" date="2010" name="Stand. Genomic Sci.">
        <title>Complete genome sequence of Planctomyces limnophilus type strain (Mu 290).</title>
        <authorList>
            <person name="Labutti K."/>
            <person name="Sikorski J."/>
            <person name="Schneider S."/>
            <person name="Nolan M."/>
            <person name="Lucas S."/>
            <person name="Glavina Del Rio T."/>
            <person name="Tice H."/>
            <person name="Cheng J.F."/>
            <person name="Goodwin L."/>
            <person name="Pitluck S."/>
            <person name="Liolios K."/>
            <person name="Ivanova N."/>
            <person name="Mavromatis K."/>
            <person name="Mikhailova N."/>
            <person name="Pati A."/>
            <person name="Chen A."/>
            <person name="Palaniappan K."/>
            <person name="Land M."/>
            <person name="Hauser L."/>
            <person name="Chang Y.J."/>
            <person name="Jeffries C.D."/>
            <person name="Tindall B.J."/>
            <person name="Rohde M."/>
            <person name="Goker M."/>
            <person name="Woyke T."/>
            <person name="Bristow J."/>
            <person name="Eisen J.A."/>
            <person name="Markowitz V."/>
            <person name="Hugenholtz P."/>
            <person name="Kyrpides N.C."/>
            <person name="Klenk H.P."/>
            <person name="Lapidus A."/>
        </authorList>
    </citation>
    <scope>NUCLEOTIDE SEQUENCE [LARGE SCALE GENOMIC DNA]</scope>
    <source>
        <strain evidence="2">ATCC 43296 / DSM 3776 / IFAM 1008 / 290</strain>
    </source>
</reference>
<gene>
    <name evidence="1" type="ordered locus">Plim_1007</name>
</gene>
<dbReference type="KEGG" id="plm:Plim_1007"/>
<dbReference type="AlphaFoldDB" id="D5ST82"/>
<proteinExistence type="predicted"/>
<keyword evidence="2" id="KW-1185">Reference proteome</keyword>
<organism evidence="1 2">
    <name type="scientific">Planctopirus limnophila (strain ATCC 43296 / DSM 3776 / IFAM 1008 / Mu 290)</name>
    <name type="common">Planctomyces limnophilus</name>
    <dbReference type="NCBI Taxonomy" id="521674"/>
    <lineage>
        <taxon>Bacteria</taxon>
        <taxon>Pseudomonadati</taxon>
        <taxon>Planctomycetota</taxon>
        <taxon>Planctomycetia</taxon>
        <taxon>Planctomycetales</taxon>
        <taxon>Planctomycetaceae</taxon>
        <taxon>Planctopirus</taxon>
    </lineage>
</organism>
<accession>D5ST82</accession>
<evidence type="ECO:0000313" key="2">
    <source>
        <dbReference type="Proteomes" id="UP000002220"/>
    </source>
</evidence>
<dbReference type="EMBL" id="CP001744">
    <property type="protein sequence ID" value="ADG66850.1"/>
    <property type="molecule type" value="Genomic_DNA"/>
</dbReference>